<dbReference type="EMBL" id="JAHQIW010001260">
    <property type="protein sequence ID" value="KAJ1351913.1"/>
    <property type="molecule type" value="Genomic_DNA"/>
</dbReference>
<dbReference type="PANTHER" id="PTHR43205">
    <property type="entry name" value="PROSTAGLANDIN REDUCTASE"/>
    <property type="match status" value="1"/>
</dbReference>
<dbReference type="InterPro" id="IPR045010">
    <property type="entry name" value="MDR_fam"/>
</dbReference>
<evidence type="ECO:0000256" key="6">
    <source>
        <dbReference type="ARBA" id="ARBA00048290"/>
    </source>
</evidence>
<dbReference type="Pfam" id="PF16884">
    <property type="entry name" value="ADH_N_2"/>
    <property type="match status" value="1"/>
</dbReference>
<evidence type="ECO:0000256" key="2">
    <source>
        <dbReference type="ARBA" id="ARBA00011981"/>
    </source>
</evidence>
<dbReference type="SUPFAM" id="SSF50129">
    <property type="entry name" value="GroES-like"/>
    <property type="match status" value="1"/>
</dbReference>
<reference evidence="9" key="1">
    <citation type="submission" date="2021-06" db="EMBL/GenBank/DDBJ databases">
        <title>Parelaphostrongylus tenuis whole genome reference sequence.</title>
        <authorList>
            <person name="Garwood T.J."/>
            <person name="Larsen P.A."/>
            <person name="Fountain-Jones N.M."/>
            <person name="Garbe J.R."/>
            <person name="Macchietto M.G."/>
            <person name="Kania S.A."/>
            <person name="Gerhold R.W."/>
            <person name="Richards J.E."/>
            <person name="Wolf T.M."/>
        </authorList>
    </citation>
    <scope>NUCLEOTIDE SEQUENCE</scope>
    <source>
        <strain evidence="9">MNPRO001-30</strain>
        <tissue evidence="9">Meninges</tissue>
    </source>
</reference>
<evidence type="ECO:0000256" key="5">
    <source>
        <dbReference type="ARBA" id="ARBA00047878"/>
    </source>
</evidence>
<evidence type="ECO:0000259" key="8">
    <source>
        <dbReference type="Pfam" id="PF16884"/>
    </source>
</evidence>
<organism evidence="9 10">
    <name type="scientific">Parelaphostrongylus tenuis</name>
    <name type="common">Meningeal worm</name>
    <dbReference type="NCBI Taxonomy" id="148309"/>
    <lineage>
        <taxon>Eukaryota</taxon>
        <taxon>Metazoa</taxon>
        <taxon>Ecdysozoa</taxon>
        <taxon>Nematoda</taxon>
        <taxon>Chromadorea</taxon>
        <taxon>Rhabditida</taxon>
        <taxon>Rhabditina</taxon>
        <taxon>Rhabditomorpha</taxon>
        <taxon>Strongyloidea</taxon>
        <taxon>Metastrongylidae</taxon>
        <taxon>Parelaphostrongylus</taxon>
    </lineage>
</organism>
<dbReference type="AlphaFoldDB" id="A0AAD5QH91"/>
<evidence type="ECO:0000256" key="1">
    <source>
        <dbReference type="ARBA" id="ARBA00010460"/>
    </source>
</evidence>
<comment type="similarity">
    <text evidence="1">Belongs to the NADP-dependent oxidoreductase L4BD family.</text>
</comment>
<dbReference type="Gene3D" id="3.90.180.10">
    <property type="entry name" value="Medium-chain alcohol dehydrogenases, catalytic domain"/>
    <property type="match status" value="2"/>
</dbReference>
<name>A0AAD5QH91_PARTN</name>
<keyword evidence="10" id="KW-1185">Reference proteome</keyword>
<dbReference type="EC" id="1.3.1.48" evidence="2"/>
<dbReference type="Proteomes" id="UP001196413">
    <property type="component" value="Unassembled WGS sequence"/>
</dbReference>
<dbReference type="GO" id="GO:0006693">
    <property type="term" value="P:prostaglandin metabolic process"/>
    <property type="evidence" value="ECO:0007669"/>
    <property type="project" value="TreeGrafter"/>
</dbReference>
<dbReference type="PANTHER" id="PTHR43205:SF5">
    <property type="entry name" value="PROSTAGLANDIN REDUCTASE 2"/>
    <property type="match status" value="1"/>
</dbReference>
<sequence length="304" mass="32840">MATCSLGYQESGFFGCGDDHGRRCVMSRSYKSTGYLPVMRRQVKNRPHSLRWTCSLKRPGENAEPTVDCFHCESCHNPTESDVGAGQCLVRTLYLSVDPAQRCRMNSITGVDYLSPYEPGELVDGLEGVGVVEVISVTSCAHLWPWTRKFIADCTDLVKVNLPVGYSPSIVLSGVGLSGMTALLGIRKKAAIDRFRPQTIVISAAAGSCGTLAGQIARLEGCSRVTSELMFDGAINYREESISDALSRLAPDGVDIYFDNVGGFVSDAVIQNVKETVYEGLSAAPQAFVDMMAGKNIGKMVVKL</sequence>
<comment type="caution">
    <text evidence="9">The sequence shown here is derived from an EMBL/GenBank/DDBJ whole genome shotgun (WGS) entry which is preliminary data.</text>
</comment>
<dbReference type="InterPro" id="IPR041694">
    <property type="entry name" value="ADH_N_2"/>
</dbReference>
<proteinExistence type="inferred from homology"/>
<keyword evidence="3" id="KW-0560">Oxidoreductase</keyword>
<evidence type="ECO:0000256" key="4">
    <source>
        <dbReference type="ARBA" id="ARBA00033119"/>
    </source>
</evidence>
<evidence type="ECO:0000313" key="10">
    <source>
        <dbReference type="Proteomes" id="UP001196413"/>
    </source>
</evidence>
<dbReference type="InterPro" id="IPR036291">
    <property type="entry name" value="NAD(P)-bd_dom_sf"/>
</dbReference>
<dbReference type="SUPFAM" id="SSF51735">
    <property type="entry name" value="NAD(P)-binding Rossmann-fold domains"/>
    <property type="match status" value="1"/>
</dbReference>
<evidence type="ECO:0000313" key="9">
    <source>
        <dbReference type="EMBL" id="KAJ1351913.1"/>
    </source>
</evidence>
<evidence type="ECO:0000256" key="7">
    <source>
        <dbReference type="ARBA" id="ARBA00049070"/>
    </source>
</evidence>
<dbReference type="InterPro" id="IPR011032">
    <property type="entry name" value="GroES-like_sf"/>
</dbReference>
<comment type="catalytic activity">
    <reaction evidence="5">
        <text>13,14-dihydro-15-oxo-prostaglandin F1alpha + NADP(+) = 15-oxoprostaglandin F1alpha + NADPH + H(+)</text>
        <dbReference type="Rhea" id="RHEA:50592"/>
        <dbReference type="ChEBI" id="CHEBI:15378"/>
        <dbReference type="ChEBI" id="CHEBI:57783"/>
        <dbReference type="ChEBI" id="CHEBI:58349"/>
        <dbReference type="ChEBI" id="CHEBI:79072"/>
        <dbReference type="ChEBI" id="CHEBI:133411"/>
    </reaction>
    <physiologicalReaction direction="right-to-left" evidence="5">
        <dbReference type="Rhea" id="RHEA:50594"/>
    </physiologicalReaction>
</comment>
<evidence type="ECO:0000256" key="3">
    <source>
        <dbReference type="ARBA" id="ARBA00023002"/>
    </source>
</evidence>
<comment type="catalytic activity">
    <reaction evidence="6">
        <text>13,14-dihydro-15-oxo-PGF2alpha + NADP(+) = 15-oxoprostaglandin F2alpha + NADPH + H(+)</text>
        <dbReference type="Rhea" id="RHEA:50588"/>
        <dbReference type="ChEBI" id="CHEBI:15378"/>
        <dbReference type="ChEBI" id="CHEBI:57783"/>
        <dbReference type="ChEBI" id="CHEBI:58349"/>
        <dbReference type="ChEBI" id="CHEBI:133374"/>
        <dbReference type="ChEBI" id="CHEBI:133409"/>
    </reaction>
    <physiologicalReaction direction="right-to-left" evidence="6">
        <dbReference type="Rhea" id="RHEA:50590"/>
    </physiologicalReaction>
</comment>
<accession>A0AAD5QH91</accession>
<comment type="catalytic activity">
    <reaction evidence="7">
        <text>13,14-dihydro-15-oxo-prostaglandin E1 + NADP(+) = 15-oxoprostaglandin E1 + NADPH + H(+)</text>
        <dbReference type="Rhea" id="RHEA:50584"/>
        <dbReference type="ChEBI" id="CHEBI:15378"/>
        <dbReference type="ChEBI" id="CHEBI:57401"/>
        <dbReference type="ChEBI" id="CHEBI:57783"/>
        <dbReference type="ChEBI" id="CHEBI:58349"/>
        <dbReference type="ChEBI" id="CHEBI:133408"/>
    </reaction>
    <physiologicalReaction direction="right-to-left" evidence="7">
        <dbReference type="Rhea" id="RHEA:50586"/>
    </physiologicalReaction>
</comment>
<protein>
    <recommendedName>
        <fullName evidence="4">15-oxoprostaglandin 13-reductase</fullName>
        <ecNumber evidence="2">1.3.1.48</ecNumber>
    </recommendedName>
    <alternativeName>
        <fullName evidence="4">15-oxoprostaglandin 13-reductase</fullName>
    </alternativeName>
</protein>
<dbReference type="GO" id="GO:0047522">
    <property type="term" value="F:15-oxoprostaglandin 13-reductase [NAD(P)+] activity"/>
    <property type="evidence" value="ECO:0007669"/>
    <property type="project" value="UniProtKB-EC"/>
</dbReference>
<gene>
    <name evidence="9" type="ORF">KIN20_008088</name>
</gene>
<dbReference type="Gene3D" id="3.40.50.720">
    <property type="entry name" value="NAD(P)-binding Rossmann-like Domain"/>
    <property type="match status" value="1"/>
</dbReference>
<feature type="domain" description="Oxidoreductase N-terminal" evidence="8">
    <location>
        <begin position="64"/>
        <end position="132"/>
    </location>
</feature>